<dbReference type="AlphaFoldDB" id="A0A9P5Z6G7"/>
<keyword evidence="2" id="KW-1185">Reference proteome</keyword>
<protein>
    <submittedName>
        <fullName evidence="1">Uncharacterized protein</fullName>
    </submittedName>
</protein>
<dbReference type="Proteomes" id="UP000807469">
    <property type="component" value="Unassembled WGS sequence"/>
</dbReference>
<evidence type="ECO:0000313" key="1">
    <source>
        <dbReference type="EMBL" id="KAF9481892.1"/>
    </source>
</evidence>
<organism evidence="1 2">
    <name type="scientific">Pholiota conissans</name>
    <dbReference type="NCBI Taxonomy" id="109636"/>
    <lineage>
        <taxon>Eukaryota</taxon>
        <taxon>Fungi</taxon>
        <taxon>Dikarya</taxon>
        <taxon>Basidiomycota</taxon>
        <taxon>Agaricomycotina</taxon>
        <taxon>Agaricomycetes</taxon>
        <taxon>Agaricomycetidae</taxon>
        <taxon>Agaricales</taxon>
        <taxon>Agaricineae</taxon>
        <taxon>Strophariaceae</taxon>
        <taxon>Pholiota</taxon>
    </lineage>
</organism>
<name>A0A9P5Z6G7_9AGAR</name>
<evidence type="ECO:0000313" key="2">
    <source>
        <dbReference type="Proteomes" id="UP000807469"/>
    </source>
</evidence>
<dbReference type="EMBL" id="MU155172">
    <property type="protein sequence ID" value="KAF9481892.1"/>
    <property type="molecule type" value="Genomic_DNA"/>
</dbReference>
<comment type="caution">
    <text evidence="1">The sequence shown here is derived from an EMBL/GenBank/DDBJ whole genome shotgun (WGS) entry which is preliminary data.</text>
</comment>
<sequence length="160" mass="17835">MSIVDVDFGGRKERRKRRFGNGGGLQPFPCVVPLLPLLALNDVSHIMPLFPRSDQAQQAHVPRVLDVRVNGERCRGVALWFRTGTSPLTVPAWLIRSIEVRTRAMFRRLLSVSLSPAPPLPPKFCLHLCSAVSPLARSLSLCIPTHIHIHIFCHALQVVL</sequence>
<proteinExistence type="predicted"/>
<gene>
    <name evidence="1" type="ORF">BDN70DRAFT_930443</name>
</gene>
<accession>A0A9P5Z6G7</accession>
<reference evidence="1" key="1">
    <citation type="submission" date="2020-11" db="EMBL/GenBank/DDBJ databases">
        <authorList>
            <consortium name="DOE Joint Genome Institute"/>
            <person name="Ahrendt S."/>
            <person name="Riley R."/>
            <person name="Andreopoulos W."/>
            <person name="Labutti K."/>
            <person name="Pangilinan J."/>
            <person name="Ruiz-Duenas F.J."/>
            <person name="Barrasa J.M."/>
            <person name="Sanchez-Garcia M."/>
            <person name="Camarero S."/>
            <person name="Miyauchi S."/>
            <person name="Serrano A."/>
            <person name="Linde D."/>
            <person name="Babiker R."/>
            <person name="Drula E."/>
            <person name="Ayuso-Fernandez I."/>
            <person name="Pacheco R."/>
            <person name="Padilla G."/>
            <person name="Ferreira P."/>
            <person name="Barriuso J."/>
            <person name="Kellner H."/>
            <person name="Castanera R."/>
            <person name="Alfaro M."/>
            <person name="Ramirez L."/>
            <person name="Pisabarro A.G."/>
            <person name="Kuo A."/>
            <person name="Tritt A."/>
            <person name="Lipzen A."/>
            <person name="He G."/>
            <person name="Yan M."/>
            <person name="Ng V."/>
            <person name="Cullen D."/>
            <person name="Martin F."/>
            <person name="Rosso M.-N."/>
            <person name="Henrissat B."/>
            <person name="Hibbett D."/>
            <person name="Martinez A.T."/>
            <person name="Grigoriev I.V."/>
        </authorList>
    </citation>
    <scope>NUCLEOTIDE SEQUENCE</scope>
    <source>
        <strain evidence="1">CIRM-BRFM 674</strain>
    </source>
</reference>